<name>A0A8H3E7G8_9AGAM</name>
<feature type="region of interest" description="Disordered" evidence="1">
    <location>
        <begin position="321"/>
        <end position="368"/>
    </location>
</feature>
<comment type="caution">
    <text evidence="2">The sequence shown here is derived from an EMBL/GenBank/DDBJ whole genome shotgun (WGS) entry which is preliminary data.</text>
</comment>
<feature type="compositionally biased region" description="Basic and acidic residues" evidence="1">
    <location>
        <begin position="323"/>
        <end position="334"/>
    </location>
</feature>
<dbReference type="Proteomes" id="UP000663827">
    <property type="component" value="Unassembled WGS sequence"/>
</dbReference>
<organism evidence="2 3">
    <name type="scientific">Rhizoctonia solani</name>
    <dbReference type="NCBI Taxonomy" id="456999"/>
    <lineage>
        <taxon>Eukaryota</taxon>
        <taxon>Fungi</taxon>
        <taxon>Dikarya</taxon>
        <taxon>Basidiomycota</taxon>
        <taxon>Agaricomycotina</taxon>
        <taxon>Agaricomycetes</taxon>
        <taxon>Cantharellales</taxon>
        <taxon>Ceratobasidiaceae</taxon>
        <taxon>Rhizoctonia</taxon>
    </lineage>
</organism>
<protein>
    <submittedName>
        <fullName evidence="2">Uncharacterized protein</fullName>
    </submittedName>
</protein>
<reference evidence="2" key="1">
    <citation type="submission" date="2021-01" db="EMBL/GenBank/DDBJ databases">
        <authorList>
            <person name="Kaushik A."/>
        </authorList>
    </citation>
    <scope>NUCLEOTIDE SEQUENCE</scope>
    <source>
        <strain evidence="2">AG5</strain>
    </source>
</reference>
<dbReference type="EMBL" id="CAJNJQ010002479">
    <property type="protein sequence ID" value="CAE7177057.1"/>
    <property type="molecule type" value="Genomic_DNA"/>
</dbReference>
<gene>
    <name evidence="2" type="ORF">RDB_LOCUS112921</name>
</gene>
<sequence>MLGLAVTYPNTFSYWKTGGAYVEFAFDVVEGNAVVIALLVVHIVPDQPTLLRNLHILRIELPIHSCRPPRPPIPDECLYNMSLLASAPIPHPLFVCSSYVHASGHAGLIGAMSTGAEVIFVLFFNPRPPPRIAPTPSVSISTFVEAATAVSALGNSRVTLIPCSFRAKPTRSYALGSAEHIILYCESGGCVYSYTHDVSRVRALAYARSAMDPVLVISSPAPHEDPFPADEHGTPGAPQIQKMSVVLRRSGPAWLEYGDDWSEHRPNSSAHTISALSLTIDAETSNLDAFRGLVVGMHIVDANRKSIHQDEDMDVDMDVEASTADHTRPKHIPDSRAAVSPSPPPALPPSTTNSPSSPPSTQPPRYRRECRVRYKRTVFPSRLLCTWHELAALGVHGRYAVWIEGDGPPHPQDEGRLDLEPHDESASLRLMLMTVGSNDPKEVVVPPSVRAQLPHVSCVAFEDSTGAIALATLDGRVMLLQFA</sequence>
<evidence type="ECO:0000313" key="2">
    <source>
        <dbReference type="EMBL" id="CAE7177057.1"/>
    </source>
</evidence>
<accession>A0A8H3E7G8</accession>
<proteinExistence type="predicted"/>
<evidence type="ECO:0000313" key="3">
    <source>
        <dbReference type="Proteomes" id="UP000663827"/>
    </source>
</evidence>
<evidence type="ECO:0000256" key="1">
    <source>
        <dbReference type="SAM" id="MobiDB-lite"/>
    </source>
</evidence>
<dbReference type="AlphaFoldDB" id="A0A8H3E7G8"/>